<dbReference type="InterPro" id="IPR036412">
    <property type="entry name" value="HAD-like_sf"/>
</dbReference>
<dbReference type="SUPFAM" id="SSF81665">
    <property type="entry name" value="Calcium ATPase, transmembrane domain M"/>
    <property type="match status" value="1"/>
</dbReference>
<dbReference type="PROSITE" id="PS00154">
    <property type="entry name" value="ATPASE_E1_E2"/>
    <property type="match status" value="1"/>
</dbReference>
<feature type="transmembrane region" description="Helical" evidence="15">
    <location>
        <begin position="751"/>
        <end position="770"/>
    </location>
</feature>
<evidence type="ECO:0000313" key="18">
    <source>
        <dbReference type="Proteomes" id="UP001234343"/>
    </source>
</evidence>
<dbReference type="Pfam" id="PF00122">
    <property type="entry name" value="E1-E2_ATPase"/>
    <property type="match status" value="1"/>
</dbReference>
<evidence type="ECO:0000256" key="3">
    <source>
        <dbReference type="ARBA" id="ARBA00022448"/>
    </source>
</evidence>
<feature type="transmembrane region" description="Helical" evidence="15">
    <location>
        <begin position="178"/>
        <end position="198"/>
    </location>
</feature>
<evidence type="ECO:0000256" key="2">
    <source>
        <dbReference type="ARBA" id="ARBA00006024"/>
    </source>
</evidence>
<feature type="transmembrane region" description="Helical" evidence="15">
    <location>
        <begin position="247"/>
        <end position="265"/>
    </location>
</feature>
<dbReference type="SFLD" id="SFLDG00002">
    <property type="entry name" value="C1.7:_P-type_atpase_like"/>
    <property type="match status" value="1"/>
</dbReference>
<dbReference type="Gene3D" id="3.40.1110.10">
    <property type="entry name" value="Calcium-transporting ATPase, cytoplasmic domain N"/>
    <property type="match status" value="1"/>
</dbReference>
<dbReference type="InterPro" id="IPR008250">
    <property type="entry name" value="ATPase_P-typ_transduc_dom_A_sf"/>
</dbReference>
<evidence type="ECO:0000256" key="8">
    <source>
        <dbReference type="ARBA" id="ARBA00022741"/>
    </source>
</evidence>
<dbReference type="CDD" id="cd02079">
    <property type="entry name" value="P-type_ATPase_HM"/>
    <property type="match status" value="1"/>
</dbReference>
<dbReference type="Pfam" id="PF00403">
    <property type="entry name" value="HMA"/>
    <property type="match status" value="1"/>
</dbReference>
<feature type="transmembrane region" description="Helical" evidence="15">
    <location>
        <begin position="271"/>
        <end position="289"/>
    </location>
</feature>
<dbReference type="InterPro" id="IPR023214">
    <property type="entry name" value="HAD_sf"/>
</dbReference>
<feature type="transmembrane region" description="Helical" evidence="15">
    <location>
        <begin position="450"/>
        <end position="470"/>
    </location>
</feature>
<dbReference type="SUPFAM" id="SSF56784">
    <property type="entry name" value="HAD-like"/>
    <property type="match status" value="1"/>
</dbReference>
<feature type="transmembrane region" description="Helical" evidence="15">
    <location>
        <begin position="210"/>
        <end position="235"/>
    </location>
</feature>
<dbReference type="InterPro" id="IPR023299">
    <property type="entry name" value="ATPase_P-typ_cyto_dom_N"/>
</dbReference>
<dbReference type="SUPFAM" id="SSF55008">
    <property type="entry name" value="HMA, heavy metal-associated domain"/>
    <property type="match status" value="1"/>
</dbReference>
<sequence length="795" mass="87163">MSQCFHCGLPNTEGHKYPVQIDGETHHMCCPGCHAVSQAIVDNGLADYYKFRTEPASKGDELLDETMVKLSIYDKPEVQEEFVFDNQQHKQVQLTVEGITCAACGWLIEKQMAKVAGVKRIAVNVSTRRALVDFAPEETKLSQILSTFQRIGYRASPFQQDKHEDMFKREQKSFLKKVGLAGIMTMQVMMLMMGLYFDLFGNIEAETRQYFYWISLVLTTPVVLYSGSVFYVSAFKAISAKTVNMDVPVTIAIFGTYIAGIKATFLEVGEVYFESICMFIFFLLLSRALEHRARHKAALYSSNMLQYIPVSASLVQEQEVTTVLAKQLKPGQLVLVKAGETIPVDGRVVEGESEVNEAMLNGEFAPATKAPGNRVFGGTVNLSGTITVKVTRSLKDAMVNQIVRMQETAMATKPQIAQIADKLSRYFVTAVLVISGLTFSYWTWQGNSEAFWITISVLVATCPCALGLATPSALTCAMAKLNNNGVILKRADALEQITQIDTLVLDKTGTLTEGRFSITQQWHAPDIDSAEVMQIAASLEMRSEHPIAAAFSTDKPLQVENYATTIGGGIAGDISGHHYRMGAERFIGTHARTQVTAIDNKALEQASVWLSKDDNIIAIFWLNDTLKAAVDDTLRRIPVVQKVLLSGDTQPNVEAVASSLALNDYLAKQSPQDKLNYVTTQQTAGKHIMMLGDGVNDAPVLAKADISVAVGNATDLAKSSADVVLLNESISALPQLFTLADKTKLKIKQNILWALGYNVLVLPFAVSGVLEPWMAALGMSLSSVIVVMNSTRLLR</sequence>
<gene>
    <name evidence="17" type="ORF">QTP81_09510</name>
</gene>
<dbReference type="PROSITE" id="PS50846">
    <property type="entry name" value="HMA_2"/>
    <property type="match status" value="1"/>
</dbReference>
<dbReference type="Proteomes" id="UP001234343">
    <property type="component" value="Unassembled WGS sequence"/>
</dbReference>
<comment type="subcellular location">
    <subcellularLocation>
        <location evidence="1">Cell membrane</location>
        <topology evidence="1">Multi-pass membrane protein</topology>
    </subcellularLocation>
</comment>
<comment type="similarity">
    <text evidence="2 15">Belongs to the cation transport ATPase (P-type) (TC 3.A.3) family. Type IB subfamily.</text>
</comment>
<dbReference type="PRINTS" id="PR00943">
    <property type="entry name" value="CUATPASE"/>
</dbReference>
<keyword evidence="7 15" id="KW-0479">Metal-binding</keyword>
<dbReference type="Gene3D" id="3.30.70.100">
    <property type="match status" value="1"/>
</dbReference>
<dbReference type="PRINTS" id="PR00119">
    <property type="entry name" value="CATATPASE"/>
</dbReference>
<name>A0ABT7SXB2_9ALTE</name>
<accession>A0ABT7SXB2</accession>
<dbReference type="InterPro" id="IPR036163">
    <property type="entry name" value="HMA_dom_sf"/>
</dbReference>
<dbReference type="InterPro" id="IPR044492">
    <property type="entry name" value="P_typ_ATPase_HD_dom"/>
</dbReference>
<protein>
    <submittedName>
        <fullName evidence="17">Heavy metal translocating P-type ATPase</fullName>
    </submittedName>
</protein>
<dbReference type="InterPro" id="IPR001757">
    <property type="entry name" value="P_typ_ATPase"/>
</dbReference>
<keyword evidence="3" id="KW-0813">Transport</keyword>
<dbReference type="Pfam" id="PF12156">
    <property type="entry name" value="ATPase-cat_bd"/>
    <property type="match status" value="1"/>
</dbReference>
<evidence type="ECO:0000256" key="10">
    <source>
        <dbReference type="ARBA" id="ARBA00022842"/>
    </source>
</evidence>
<dbReference type="EMBL" id="JAUCBP010000007">
    <property type="protein sequence ID" value="MDM7860831.1"/>
    <property type="molecule type" value="Genomic_DNA"/>
</dbReference>
<evidence type="ECO:0000259" key="16">
    <source>
        <dbReference type="PROSITE" id="PS50846"/>
    </source>
</evidence>
<keyword evidence="13" id="KW-0406">Ion transport</keyword>
<keyword evidence="14 15" id="KW-0472">Membrane</keyword>
<evidence type="ECO:0000313" key="17">
    <source>
        <dbReference type="EMBL" id="MDM7860831.1"/>
    </source>
</evidence>
<dbReference type="InterPro" id="IPR059000">
    <property type="entry name" value="ATPase_P-type_domA"/>
</dbReference>
<evidence type="ECO:0000256" key="15">
    <source>
        <dbReference type="RuleBase" id="RU362081"/>
    </source>
</evidence>
<evidence type="ECO:0000256" key="4">
    <source>
        <dbReference type="ARBA" id="ARBA00022475"/>
    </source>
</evidence>
<dbReference type="PANTHER" id="PTHR43520">
    <property type="entry name" value="ATP7, ISOFORM B"/>
    <property type="match status" value="1"/>
</dbReference>
<dbReference type="InterPro" id="IPR027256">
    <property type="entry name" value="P-typ_ATPase_IB"/>
</dbReference>
<reference evidence="17 18" key="1">
    <citation type="submission" date="2023-06" db="EMBL/GenBank/DDBJ databases">
        <title>Alteromonas sp. ASW11-36 isolated from intertidal sand.</title>
        <authorList>
            <person name="Li Y."/>
        </authorList>
    </citation>
    <scope>NUCLEOTIDE SEQUENCE [LARGE SCALE GENOMIC DNA]</scope>
    <source>
        <strain evidence="17 18">ASW11-36</strain>
    </source>
</reference>
<keyword evidence="18" id="KW-1185">Reference proteome</keyword>
<dbReference type="NCBIfam" id="TIGR01525">
    <property type="entry name" value="ATPase-IB_hvy"/>
    <property type="match status" value="1"/>
</dbReference>
<evidence type="ECO:0000256" key="1">
    <source>
        <dbReference type="ARBA" id="ARBA00004651"/>
    </source>
</evidence>
<dbReference type="SUPFAM" id="SSF81653">
    <property type="entry name" value="Calcium ATPase, transduction domain A"/>
    <property type="match status" value="1"/>
</dbReference>
<keyword evidence="5" id="KW-0597">Phosphoprotein</keyword>
<dbReference type="SFLD" id="SFLDF00027">
    <property type="entry name" value="p-type_atpase"/>
    <property type="match status" value="1"/>
</dbReference>
<keyword evidence="8 15" id="KW-0547">Nucleotide-binding</keyword>
<dbReference type="NCBIfam" id="TIGR01512">
    <property type="entry name" value="ATPase-IB2_Cd"/>
    <property type="match status" value="1"/>
</dbReference>
<evidence type="ECO:0000256" key="11">
    <source>
        <dbReference type="ARBA" id="ARBA00022967"/>
    </source>
</evidence>
<proteinExistence type="inferred from homology"/>
<evidence type="ECO:0000256" key="5">
    <source>
        <dbReference type="ARBA" id="ARBA00022553"/>
    </source>
</evidence>
<keyword evidence="4 15" id="KW-1003">Cell membrane</keyword>
<comment type="caution">
    <text evidence="17">The sequence shown here is derived from an EMBL/GenBank/DDBJ whole genome shotgun (WGS) entry which is preliminary data.</text>
</comment>
<dbReference type="RefSeq" id="WP_289365115.1">
    <property type="nucleotide sequence ID" value="NZ_JAUCBP010000007.1"/>
</dbReference>
<evidence type="ECO:0000256" key="13">
    <source>
        <dbReference type="ARBA" id="ARBA00023065"/>
    </source>
</evidence>
<dbReference type="InterPro" id="IPR023298">
    <property type="entry name" value="ATPase_P-typ_TM_dom_sf"/>
</dbReference>
<organism evidence="17 18">
    <name type="scientific">Alteromonas arenosi</name>
    <dbReference type="NCBI Taxonomy" id="3055817"/>
    <lineage>
        <taxon>Bacteria</taxon>
        <taxon>Pseudomonadati</taxon>
        <taxon>Pseudomonadota</taxon>
        <taxon>Gammaproteobacteria</taxon>
        <taxon>Alteromonadales</taxon>
        <taxon>Alteromonadaceae</taxon>
        <taxon>Alteromonas/Salinimonas group</taxon>
        <taxon>Alteromonas</taxon>
    </lineage>
</organism>
<dbReference type="SFLD" id="SFLDS00003">
    <property type="entry name" value="Haloacid_Dehalogenase"/>
    <property type="match status" value="1"/>
</dbReference>
<dbReference type="Gene3D" id="2.70.150.10">
    <property type="entry name" value="Calcium-transporting ATPase, cytoplasmic transduction domain A"/>
    <property type="match status" value="1"/>
</dbReference>
<dbReference type="InterPro" id="IPR018303">
    <property type="entry name" value="ATPase_P-typ_P_site"/>
</dbReference>
<evidence type="ECO:0000256" key="7">
    <source>
        <dbReference type="ARBA" id="ARBA00022723"/>
    </source>
</evidence>
<keyword evidence="6 15" id="KW-0812">Transmembrane</keyword>
<keyword evidence="11" id="KW-1278">Translocase</keyword>
<dbReference type="NCBIfam" id="TIGR01511">
    <property type="entry name" value="ATPase-IB1_Cu"/>
    <property type="match status" value="1"/>
</dbReference>
<dbReference type="PANTHER" id="PTHR43520:SF5">
    <property type="entry name" value="CATION-TRANSPORTING P-TYPE ATPASE-RELATED"/>
    <property type="match status" value="1"/>
</dbReference>
<keyword evidence="9 15" id="KW-0067">ATP-binding</keyword>
<evidence type="ECO:0000256" key="9">
    <source>
        <dbReference type="ARBA" id="ARBA00022840"/>
    </source>
</evidence>
<evidence type="ECO:0000256" key="12">
    <source>
        <dbReference type="ARBA" id="ARBA00022989"/>
    </source>
</evidence>
<dbReference type="CDD" id="cd00371">
    <property type="entry name" value="HMA"/>
    <property type="match status" value="1"/>
</dbReference>
<evidence type="ECO:0000256" key="14">
    <source>
        <dbReference type="ARBA" id="ARBA00023136"/>
    </source>
</evidence>
<keyword evidence="10" id="KW-0460">Magnesium</keyword>
<keyword evidence="12 15" id="KW-1133">Transmembrane helix</keyword>
<dbReference type="InterPro" id="IPR006121">
    <property type="entry name" value="HMA_dom"/>
</dbReference>
<dbReference type="InterPro" id="IPR021993">
    <property type="entry name" value="ATPase-cat-bd"/>
</dbReference>
<dbReference type="Gene3D" id="3.40.50.1000">
    <property type="entry name" value="HAD superfamily/HAD-like"/>
    <property type="match status" value="1"/>
</dbReference>
<feature type="domain" description="HMA" evidence="16">
    <location>
        <begin position="90"/>
        <end position="156"/>
    </location>
</feature>
<feature type="transmembrane region" description="Helical" evidence="15">
    <location>
        <begin position="423"/>
        <end position="444"/>
    </location>
</feature>
<dbReference type="Pfam" id="PF00702">
    <property type="entry name" value="Hydrolase"/>
    <property type="match status" value="1"/>
</dbReference>
<dbReference type="NCBIfam" id="TIGR01494">
    <property type="entry name" value="ATPase_P-type"/>
    <property type="match status" value="1"/>
</dbReference>
<evidence type="ECO:0000256" key="6">
    <source>
        <dbReference type="ARBA" id="ARBA00022692"/>
    </source>
</evidence>